<feature type="compositionally biased region" description="Basic and acidic residues" evidence="1">
    <location>
        <begin position="318"/>
        <end position="327"/>
    </location>
</feature>
<feature type="compositionally biased region" description="Basic and acidic residues" evidence="1">
    <location>
        <begin position="618"/>
        <end position="627"/>
    </location>
</feature>
<evidence type="ECO:0000313" key="4">
    <source>
        <dbReference type="Proteomes" id="UP000248961"/>
    </source>
</evidence>
<feature type="compositionally biased region" description="Basic residues" evidence="1">
    <location>
        <begin position="460"/>
        <end position="472"/>
    </location>
</feature>
<dbReference type="EMBL" id="KZ824311">
    <property type="protein sequence ID" value="RAL08642.1"/>
    <property type="molecule type" value="Genomic_DNA"/>
</dbReference>
<dbReference type="RefSeq" id="XP_025547796.1">
    <property type="nucleotide sequence ID" value="XM_025696486.1"/>
</dbReference>
<organism evidence="3 4">
    <name type="scientific">Aspergillus homomorphus (strain CBS 101889)</name>
    <dbReference type="NCBI Taxonomy" id="1450537"/>
    <lineage>
        <taxon>Eukaryota</taxon>
        <taxon>Fungi</taxon>
        <taxon>Dikarya</taxon>
        <taxon>Ascomycota</taxon>
        <taxon>Pezizomycotina</taxon>
        <taxon>Eurotiomycetes</taxon>
        <taxon>Eurotiomycetidae</taxon>
        <taxon>Eurotiales</taxon>
        <taxon>Aspergillaceae</taxon>
        <taxon>Aspergillus</taxon>
        <taxon>Aspergillus subgen. Circumdati</taxon>
    </lineage>
</organism>
<feature type="region of interest" description="Disordered" evidence="1">
    <location>
        <begin position="881"/>
        <end position="1059"/>
    </location>
</feature>
<dbReference type="Pfam" id="PF24054">
    <property type="entry name" value="DUF7357"/>
    <property type="match status" value="1"/>
</dbReference>
<evidence type="ECO:0000256" key="1">
    <source>
        <dbReference type="SAM" id="MobiDB-lite"/>
    </source>
</evidence>
<dbReference type="STRING" id="1450537.A0A395HL39"/>
<feature type="compositionally biased region" description="Polar residues" evidence="1">
    <location>
        <begin position="299"/>
        <end position="308"/>
    </location>
</feature>
<feature type="compositionally biased region" description="Acidic residues" evidence="1">
    <location>
        <begin position="257"/>
        <end position="275"/>
    </location>
</feature>
<feature type="compositionally biased region" description="Polar residues" evidence="1">
    <location>
        <begin position="342"/>
        <end position="356"/>
    </location>
</feature>
<feature type="compositionally biased region" description="Basic and acidic residues" evidence="1">
    <location>
        <begin position="926"/>
        <end position="935"/>
    </location>
</feature>
<protein>
    <recommendedName>
        <fullName evidence="2">DUF7357 domain-containing protein</fullName>
    </recommendedName>
</protein>
<feature type="compositionally biased region" description="Polar residues" evidence="1">
    <location>
        <begin position="1166"/>
        <end position="1175"/>
    </location>
</feature>
<keyword evidence="4" id="KW-1185">Reference proteome</keyword>
<sequence length="1266" mass="138267">MRLHLTIQRHGLPVTRILWTTSPHSPFGHSASNGSPMIPAAASAITSTRIPNALYSNGGYTFAQLLEDVNEVIPLETESAQFDDECSGQWGLEDYVVEVGGSECLHFMEVDGLLRDGDEVLIRALQIEDLRARRLSGRHQISGDGKHLIDGVPFGKPFLKRPTASRPAITIPPRKKRRTTIAGWDYGVRYDDDADWEPSNRLLSNPEVDVLKSSGGSAGKKSERNGTELQDDFRDYHEPEEDGDGTVIRHPVHDMDQESESDSDMSDIQEGELDEELKALAEDLELPPMHNPEDHANQQRDSVAQSLRSKPRAPSTTPKKDAPKDSHSTSTAAGSRRESKVVQFQDQKAASSTLEPENTPAGKARSPSISSAASVSDDSDSSSSASDSSDTSESTSDEDSSSDSDVSPSDSDESDDSDDESTSDSDDSSASESEDEEVSDSNTSVDATMKNAPPGAGSLRTKKSNQRNKMRRRLAKLKELGALPAQADFAALREWEDVHGREYYVTETKPEPRSATKLEAKPEVNPKTRRDKKEQERAEFEARRQKLLQDLAAGGVDVSVTSEKENVPPSGENTHKRQPATGTSLDVVQDTEMSKRRSLDVASSRRMLFGSLGVRTPHSKEDEEATRKKLAAKNNSIPPRKIVSEAGESENGSDAENNWDEKLTIRATECIHDDIELTAPPFPFEQRWDQDAGDIIRQRKGWGKKRKRRQQLQVYDAGEEEYGNWEDSYFDGDDRLNYDDTEQHNGDYGTGYEVEETAEDLPLLPANPSTLPDLSEKHLQRASIIAFKQLDLSKATNWQPTVSEYRVAEIHDVYEDNILKIRLAKRDRRQIAEVDPDEAGDDKPYYSGFEMPGLEDEEAEDDGFRELSFADFIEPKLLRAAPAAPAAGPGDAEKPSMSTLTRPSSPAAEEPVIPNITSPARSEVTAVRDGDEDGQRSAPTVGEKPADSGLDKPSLQEIIHSVGNLAGDSSPVQSPQFLGFQSPDLAPPTRCVDEASGSVSKVTADAEPTPDGGADRQPDVPLPRIKTSPRTLRSTQPPEGVGQAPAADGSDDDLQMISSPLSVLSFNQLMSQYFPVKREGNDSPPSNQQVRGEKRRPCSRSSTSSMVPNPLFEIDRAREADGPEHFSQKSEGVGAAADTTMELQSLMGSSSTPPSGQRSSPKKSKWQGTEESSLFSVVPDSMVPAVVPPRRSPEAPEPGPIVVDLTQSSPPVSPGGSDKDFGRSQRLPQGLGSVQKHVPPTQRHTRQSLGRLRGQSGEESGDSYVY</sequence>
<feature type="compositionally biased region" description="Acidic residues" evidence="1">
    <location>
        <begin position="410"/>
        <end position="439"/>
    </location>
</feature>
<dbReference type="GeneID" id="37200775"/>
<evidence type="ECO:0000259" key="2">
    <source>
        <dbReference type="Pfam" id="PF24054"/>
    </source>
</evidence>
<feature type="compositionally biased region" description="Low complexity" evidence="1">
    <location>
        <begin position="370"/>
        <end position="394"/>
    </location>
</feature>
<name>A0A395HL39_ASPHC</name>
<evidence type="ECO:0000313" key="3">
    <source>
        <dbReference type="EMBL" id="RAL08642.1"/>
    </source>
</evidence>
<feature type="region of interest" description="Disordered" evidence="1">
    <location>
        <begin position="834"/>
        <end position="861"/>
    </location>
</feature>
<dbReference type="InterPro" id="IPR055781">
    <property type="entry name" value="DUF7357"/>
</dbReference>
<accession>A0A395HL39</accession>
<feature type="domain" description="DUF7357" evidence="2">
    <location>
        <begin position="1"/>
        <end position="174"/>
    </location>
</feature>
<feature type="region of interest" description="Disordered" evidence="1">
    <location>
        <begin position="207"/>
        <end position="472"/>
    </location>
</feature>
<feature type="compositionally biased region" description="Polar residues" evidence="1">
    <location>
        <begin position="1028"/>
        <end position="1037"/>
    </location>
</feature>
<feature type="region of interest" description="Disordered" evidence="1">
    <location>
        <begin position="1075"/>
        <end position="1266"/>
    </location>
</feature>
<feature type="compositionally biased region" description="Low complexity" evidence="1">
    <location>
        <begin position="881"/>
        <end position="890"/>
    </location>
</feature>
<feature type="compositionally biased region" description="Basic and acidic residues" evidence="1">
    <location>
        <begin position="505"/>
        <end position="544"/>
    </location>
</feature>
<feature type="compositionally biased region" description="Basic and acidic residues" evidence="1">
    <location>
        <begin position="1113"/>
        <end position="1128"/>
    </location>
</feature>
<dbReference type="VEuPathDB" id="FungiDB:BO97DRAFT_417478"/>
<dbReference type="AlphaFoldDB" id="A0A395HL39"/>
<dbReference type="Proteomes" id="UP000248961">
    <property type="component" value="Unassembled WGS sequence"/>
</dbReference>
<feature type="compositionally biased region" description="Low complexity" evidence="1">
    <location>
        <begin position="1149"/>
        <end position="1159"/>
    </location>
</feature>
<proteinExistence type="predicted"/>
<reference evidence="3 4" key="1">
    <citation type="submission" date="2018-02" db="EMBL/GenBank/DDBJ databases">
        <title>The genomes of Aspergillus section Nigri reveals drivers in fungal speciation.</title>
        <authorList>
            <consortium name="DOE Joint Genome Institute"/>
            <person name="Vesth T.C."/>
            <person name="Nybo J."/>
            <person name="Theobald S."/>
            <person name="Brandl J."/>
            <person name="Frisvad J.C."/>
            <person name="Nielsen K.F."/>
            <person name="Lyhne E.K."/>
            <person name="Kogle M.E."/>
            <person name="Kuo A."/>
            <person name="Riley R."/>
            <person name="Clum A."/>
            <person name="Nolan M."/>
            <person name="Lipzen A."/>
            <person name="Salamov A."/>
            <person name="Henrissat B."/>
            <person name="Wiebenga A."/>
            <person name="De vries R.P."/>
            <person name="Grigoriev I.V."/>
            <person name="Mortensen U.H."/>
            <person name="Andersen M.R."/>
            <person name="Baker S.E."/>
        </authorList>
    </citation>
    <scope>NUCLEOTIDE SEQUENCE [LARGE SCALE GENOMIC DNA]</scope>
    <source>
        <strain evidence="3 4">CBS 101889</strain>
    </source>
</reference>
<dbReference type="OrthoDB" id="3365616at2759"/>
<feature type="compositionally biased region" description="Basic and acidic residues" evidence="1">
    <location>
        <begin position="220"/>
        <end position="237"/>
    </location>
</feature>
<gene>
    <name evidence="3" type="ORF">BO97DRAFT_417478</name>
</gene>
<feature type="region of interest" description="Disordered" evidence="1">
    <location>
        <begin position="505"/>
        <end position="660"/>
    </location>
</feature>